<dbReference type="AlphaFoldDB" id="A0A0L1J0M6"/>
<sequence length="228" mass="24116">MMATIPVPSMAPSRLGSNVPSPPDALRTIPTNPQVAGQHSPRKASNLIEPRWRQAAKAEGVIQACPAVAATVAKVAVQGGISCAIGPPLMPRGASCPNPILDAGGRSELRVSTSLHRNRAFLETHRVEVQAFASCVKLLPRRPHRGILPTTASQNPTSKWLSTPRKQLRGNGSASSGVSGRASRLFPPPKIRKEAPRGAAWHTGFGTEASLGKRCSRTSGRLDRASQP</sequence>
<evidence type="ECO:0000256" key="1">
    <source>
        <dbReference type="SAM" id="MobiDB-lite"/>
    </source>
</evidence>
<evidence type="ECO:0000313" key="2">
    <source>
        <dbReference type="EMBL" id="KNG85307.1"/>
    </source>
</evidence>
<gene>
    <name evidence="2" type="ORF">ANOM_006466</name>
</gene>
<dbReference type="GeneID" id="26808270"/>
<accession>A0A0L1J0M6</accession>
<feature type="region of interest" description="Disordered" evidence="1">
    <location>
        <begin position="1"/>
        <end position="45"/>
    </location>
</feature>
<name>A0A0L1J0M6_ASPN3</name>
<protein>
    <submittedName>
        <fullName evidence="2">Uncharacterized protein</fullName>
    </submittedName>
</protein>
<feature type="compositionally biased region" description="Polar residues" evidence="1">
    <location>
        <begin position="150"/>
        <end position="165"/>
    </location>
</feature>
<feature type="compositionally biased region" description="Low complexity" evidence="1">
    <location>
        <begin position="169"/>
        <end position="184"/>
    </location>
</feature>
<feature type="region of interest" description="Disordered" evidence="1">
    <location>
        <begin position="145"/>
        <end position="228"/>
    </location>
</feature>
<organism evidence="2 3">
    <name type="scientific">Aspergillus nomiae NRRL (strain ATCC 15546 / NRRL 13137 / CBS 260.88 / M93)</name>
    <dbReference type="NCBI Taxonomy" id="1509407"/>
    <lineage>
        <taxon>Eukaryota</taxon>
        <taxon>Fungi</taxon>
        <taxon>Dikarya</taxon>
        <taxon>Ascomycota</taxon>
        <taxon>Pezizomycotina</taxon>
        <taxon>Eurotiomycetes</taxon>
        <taxon>Eurotiomycetidae</taxon>
        <taxon>Eurotiales</taxon>
        <taxon>Aspergillaceae</taxon>
        <taxon>Aspergillus</taxon>
        <taxon>Aspergillus subgen. Circumdati</taxon>
    </lineage>
</organism>
<dbReference type="EMBL" id="JNOM01000163">
    <property type="protein sequence ID" value="KNG85307.1"/>
    <property type="molecule type" value="Genomic_DNA"/>
</dbReference>
<comment type="caution">
    <text evidence="2">The sequence shown here is derived from an EMBL/GenBank/DDBJ whole genome shotgun (WGS) entry which is preliminary data.</text>
</comment>
<evidence type="ECO:0000313" key="3">
    <source>
        <dbReference type="Proteomes" id="UP000037505"/>
    </source>
</evidence>
<dbReference type="Proteomes" id="UP000037505">
    <property type="component" value="Unassembled WGS sequence"/>
</dbReference>
<proteinExistence type="predicted"/>
<keyword evidence="3" id="KW-1185">Reference proteome</keyword>
<dbReference type="RefSeq" id="XP_015406230.1">
    <property type="nucleotide sequence ID" value="XM_015551722.1"/>
</dbReference>
<reference evidence="2 3" key="1">
    <citation type="submission" date="2014-06" db="EMBL/GenBank/DDBJ databases">
        <title>The Genome of the Aflatoxigenic Filamentous Fungus Aspergillus nomius.</title>
        <authorList>
            <person name="Moore M.G."/>
            <person name="Shannon B.M."/>
            <person name="Brian M.M."/>
        </authorList>
    </citation>
    <scope>NUCLEOTIDE SEQUENCE [LARGE SCALE GENOMIC DNA]</scope>
    <source>
        <strain evidence="2 3">NRRL 13137</strain>
    </source>
</reference>